<dbReference type="EMBL" id="MU266327">
    <property type="protein sequence ID" value="KAH7931270.1"/>
    <property type="molecule type" value="Genomic_DNA"/>
</dbReference>
<accession>A0ACB8BZ50</accession>
<dbReference type="Proteomes" id="UP000790709">
    <property type="component" value="Unassembled WGS sequence"/>
</dbReference>
<reference evidence="1" key="1">
    <citation type="journal article" date="2021" name="New Phytol.">
        <title>Evolutionary innovations through gain and loss of genes in the ectomycorrhizal Boletales.</title>
        <authorList>
            <person name="Wu G."/>
            <person name="Miyauchi S."/>
            <person name="Morin E."/>
            <person name="Kuo A."/>
            <person name="Drula E."/>
            <person name="Varga T."/>
            <person name="Kohler A."/>
            <person name="Feng B."/>
            <person name="Cao Y."/>
            <person name="Lipzen A."/>
            <person name="Daum C."/>
            <person name="Hundley H."/>
            <person name="Pangilinan J."/>
            <person name="Johnson J."/>
            <person name="Barry K."/>
            <person name="LaButti K."/>
            <person name="Ng V."/>
            <person name="Ahrendt S."/>
            <person name="Min B."/>
            <person name="Choi I.G."/>
            <person name="Park H."/>
            <person name="Plett J.M."/>
            <person name="Magnuson J."/>
            <person name="Spatafora J.W."/>
            <person name="Nagy L.G."/>
            <person name="Henrissat B."/>
            <person name="Grigoriev I.V."/>
            <person name="Yang Z.L."/>
            <person name="Xu J."/>
            <person name="Martin F.M."/>
        </authorList>
    </citation>
    <scope>NUCLEOTIDE SEQUENCE</scope>
    <source>
        <strain evidence="1">KUC20120723A-06</strain>
    </source>
</reference>
<protein>
    <submittedName>
        <fullName evidence="1">Uncharacterized protein</fullName>
    </submittedName>
</protein>
<organism evidence="1 2">
    <name type="scientific">Leucogyrophana mollusca</name>
    <dbReference type="NCBI Taxonomy" id="85980"/>
    <lineage>
        <taxon>Eukaryota</taxon>
        <taxon>Fungi</taxon>
        <taxon>Dikarya</taxon>
        <taxon>Basidiomycota</taxon>
        <taxon>Agaricomycotina</taxon>
        <taxon>Agaricomycetes</taxon>
        <taxon>Agaricomycetidae</taxon>
        <taxon>Boletales</taxon>
        <taxon>Boletales incertae sedis</taxon>
        <taxon>Leucogyrophana</taxon>
    </lineage>
</organism>
<evidence type="ECO:0000313" key="2">
    <source>
        <dbReference type="Proteomes" id="UP000790709"/>
    </source>
</evidence>
<comment type="caution">
    <text evidence="1">The sequence shown here is derived from an EMBL/GenBank/DDBJ whole genome shotgun (WGS) entry which is preliminary data.</text>
</comment>
<evidence type="ECO:0000313" key="1">
    <source>
        <dbReference type="EMBL" id="KAH7931270.1"/>
    </source>
</evidence>
<gene>
    <name evidence="1" type="ORF">BV22DRAFT_1101219</name>
</gene>
<name>A0ACB8BZ50_9AGAM</name>
<sequence length="493" mass="53082">MSAISTSRSEALYRALPPDPTDDDNRLSRDVDRSSIESDHPPPESPLDRRIQCVYFMLGCAALLPWNAMITATPFFISRLTGSPLRATFSSYLSSSFTGCMLLFVARATATSKQTSPSRRFFISTVSLTVLVALLFLSTFTRVPPALFFSFVIINGICQAGGAAFLSTAVYAGASLFGAPYMQALMAGQAAVAVAVSGVQVLSSAASVWGTTPGSIATLIADGNTGNGAAEESSARIFFGISTVFLIATIMAYGWLTTLPAYKNKVGVLERQIKALSFSDSDEERRALVSTGLTPDPPNGRMQLWRVFKANIIYEFAACYGFAVTLAVFPPITVSILSTNPNMHPLLFSAVHFLVFNLGDFAGRYICSFPQLIVWSARRVLTTSLLRTFFIPIFLICNVQRPSATVPTTPIIGSDLLYMLILATFGLTNGYVSTLCMLGAPSLEHNPRLKGRREDVDVAATLASFSIIVGLAVGSFSSFAVRAAICDCNPFRH</sequence>
<keyword evidence="2" id="KW-1185">Reference proteome</keyword>
<proteinExistence type="predicted"/>